<evidence type="ECO:0000313" key="1">
    <source>
        <dbReference type="EMBL" id="RKN47631.1"/>
    </source>
</evidence>
<reference evidence="1 2" key="1">
    <citation type="journal article" date="2004" name="Syst. Appl. Microbiol.">
        <title>Cryptoendolithic actinomycetes from antarctic sandstone rock samples: Micromonospora endolithica sp. nov. and two isolates related to Micromonospora coerulea Jensen 1932.</title>
        <authorList>
            <person name="Hirsch P."/>
            <person name="Mevs U."/>
            <person name="Kroppenstedt R.M."/>
            <person name="Schumann P."/>
            <person name="Stackebrandt E."/>
        </authorList>
    </citation>
    <scope>NUCLEOTIDE SEQUENCE [LARGE SCALE GENOMIC DNA]</scope>
    <source>
        <strain evidence="1 2">JCM 12677</strain>
    </source>
</reference>
<gene>
    <name evidence="1" type="ORF">D7223_12795</name>
</gene>
<comment type="caution">
    <text evidence="1">The sequence shown here is derived from an EMBL/GenBank/DDBJ whole genome shotgun (WGS) entry which is preliminary data.</text>
</comment>
<dbReference type="AlphaFoldDB" id="A0A3A9ZGN3"/>
<evidence type="ECO:0000313" key="2">
    <source>
        <dbReference type="Proteomes" id="UP000281726"/>
    </source>
</evidence>
<dbReference type="Proteomes" id="UP000281726">
    <property type="component" value="Unassembled WGS sequence"/>
</dbReference>
<dbReference type="OrthoDB" id="185849at2"/>
<organism evidence="1 2">
    <name type="scientific">Micromonospora endolithica</name>
    <dbReference type="NCBI Taxonomy" id="230091"/>
    <lineage>
        <taxon>Bacteria</taxon>
        <taxon>Bacillati</taxon>
        <taxon>Actinomycetota</taxon>
        <taxon>Actinomycetes</taxon>
        <taxon>Micromonosporales</taxon>
        <taxon>Micromonosporaceae</taxon>
        <taxon>Micromonospora</taxon>
    </lineage>
</organism>
<dbReference type="EMBL" id="RBAK01000004">
    <property type="protein sequence ID" value="RKN47631.1"/>
    <property type="molecule type" value="Genomic_DNA"/>
</dbReference>
<sequence>MANVGMLIAAGHHNLLAGNRVVSSGRLPDGRPLRHHFVGIYVWDCCYRHIPEGVWTHNTARDNVVGNAWITTRNTSARTDYRLDHCHPGTCTNNKSLPGTVTTATEKAERTRWVDKLRSRRIQTGMRSS</sequence>
<accession>A0A3A9ZGN3</accession>
<proteinExistence type="predicted"/>
<protein>
    <submittedName>
        <fullName evidence="1">Uncharacterized protein</fullName>
    </submittedName>
</protein>
<dbReference type="RefSeq" id="WP_120728509.1">
    <property type="nucleotide sequence ID" value="NZ_RBAK01000004.1"/>
</dbReference>
<name>A0A3A9ZGN3_9ACTN</name>
<keyword evidence="2" id="KW-1185">Reference proteome</keyword>